<protein>
    <submittedName>
        <fullName evidence="2">Uncharacterized protein</fullName>
    </submittedName>
</protein>
<evidence type="ECO:0000313" key="3">
    <source>
        <dbReference type="Proteomes" id="UP001220010"/>
    </source>
</evidence>
<dbReference type="RefSeq" id="WP_316965707.1">
    <property type="nucleotide sequence ID" value="NZ_JARFPK010000005.1"/>
</dbReference>
<keyword evidence="3" id="KW-1185">Reference proteome</keyword>
<organism evidence="2 3">
    <name type="scientific">Candidatus Methanocrinis natronophilus</name>
    <dbReference type="NCBI Taxonomy" id="3033396"/>
    <lineage>
        <taxon>Archaea</taxon>
        <taxon>Methanobacteriati</taxon>
        <taxon>Methanobacteriota</taxon>
        <taxon>Stenosarchaea group</taxon>
        <taxon>Methanomicrobia</taxon>
        <taxon>Methanotrichales</taxon>
        <taxon>Methanotrichaceae</taxon>
        <taxon>Methanocrinis</taxon>
    </lineage>
</organism>
<name>A0ABT5X5I3_9EURY</name>
<gene>
    <name evidence="2" type="ORF">P0O15_02000</name>
</gene>
<proteinExistence type="predicted"/>
<dbReference type="EMBL" id="JARFPK010000005">
    <property type="protein sequence ID" value="MDF0589951.1"/>
    <property type="molecule type" value="Genomic_DNA"/>
</dbReference>
<comment type="caution">
    <text evidence="2">The sequence shown here is derived from an EMBL/GenBank/DDBJ whole genome shotgun (WGS) entry which is preliminary data.</text>
</comment>
<dbReference type="SUPFAM" id="SSF53901">
    <property type="entry name" value="Thiolase-like"/>
    <property type="match status" value="1"/>
</dbReference>
<accession>A0ABT5X5I3</accession>
<dbReference type="InterPro" id="IPR016039">
    <property type="entry name" value="Thiolase-like"/>
</dbReference>
<evidence type="ECO:0000313" key="2">
    <source>
        <dbReference type="EMBL" id="MDF0589951.1"/>
    </source>
</evidence>
<keyword evidence="1" id="KW-0414">Isoprene biosynthesis</keyword>
<evidence type="ECO:0000256" key="1">
    <source>
        <dbReference type="ARBA" id="ARBA00023229"/>
    </source>
</evidence>
<sequence>MERKDVAAEDEHPSEMGIRAAKEAVERAGIDPGEIDLIVYCGAGFYDYRIWICCRQDPGGAGGRRLLRLRAWPPQGLGTPY</sequence>
<reference evidence="2 3" key="1">
    <citation type="submission" date="2023-03" db="EMBL/GenBank/DDBJ databases">
        <title>WGS of Methanotrichaceae archaeon Mx.</title>
        <authorList>
            <person name="Sorokin D.Y."/>
            <person name="Merkel A.Y."/>
        </authorList>
    </citation>
    <scope>NUCLEOTIDE SEQUENCE [LARGE SCALE GENOMIC DNA]</scope>
    <source>
        <strain evidence="2 3">Mx</strain>
    </source>
</reference>
<dbReference type="Proteomes" id="UP001220010">
    <property type="component" value="Unassembled WGS sequence"/>
</dbReference>
<dbReference type="Gene3D" id="3.40.47.10">
    <property type="match status" value="1"/>
</dbReference>